<comment type="caution">
    <text evidence="1">The sequence shown here is derived from an EMBL/GenBank/DDBJ whole genome shotgun (WGS) entry which is preliminary data.</text>
</comment>
<dbReference type="Proteomes" id="UP000324222">
    <property type="component" value="Unassembled WGS sequence"/>
</dbReference>
<accession>A0A5B7G1C9</accession>
<evidence type="ECO:0000313" key="2">
    <source>
        <dbReference type="Proteomes" id="UP000324222"/>
    </source>
</evidence>
<name>A0A5B7G1C9_PORTR</name>
<reference evidence="1 2" key="1">
    <citation type="submission" date="2019-05" db="EMBL/GenBank/DDBJ databases">
        <title>Another draft genome of Portunus trituberculatus and its Hox gene families provides insights of decapod evolution.</title>
        <authorList>
            <person name="Jeong J.-H."/>
            <person name="Song I."/>
            <person name="Kim S."/>
            <person name="Choi T."/>
            <person name="Kim D."/>
            <person name="Ryu S."/>
            <person name="Kim W."/>
        </authorList>
    </citation>
    <scope>NUCLEOTIDE SEQUENCE [LARGE SCALE GENOMIC DNA]</scope>
    <source>
        <tissue evidence="1">Muscle</tissue>
    </source>
</reference>
<proteinExistence type="predicted"/>
<evidence type="ECO:0000313" key="1">
    <source>
        <dbReference type="EMBL" id="MPC51646.1"/>
    </source>
</evidence>
<keyword evidence="2" id="KW-1185">Reference proteome</keyword>
<protein>
    <submittedName>
        <fullName evidence="1">Uncharacterized protein</fullName>
    </submittedName>
</protein>
<sequence>MQHTHRRYRVEGVVCVSLPCVCSVYKSFWCSEYTVQVSVSGVRSIERFLLLESFLLTFASLDEVTLETD</sequence>
<dbReference type="EMBL" id="VSRR010010316">
    <property type="protein sequence ID" value="MPC51646.1"/>
    <property type="molecule type" value="Genomic_DNA"/>
</dbReference>
<dbReference type="AlphaFoldDB" id="A0A5B7G1C9"/>
<organism evidence="1 2">
    <name type="scientific">Portunus trituberculatus</name>
    <name type="common">Swimming crab</name>
    <name type="synonym">Neptunus trituberculatus</name>
    <dbReference type="NCBI Taxonomy" id="210409"/>
    <lineage>
        <taxon>Eukaryota</taxon>
        <taxon>Metazoa</taxon>
        <taxon>Ecdysozoa</taxon>
        <taxon>Arthropoda</taxon>
        <taxon>Crustacea</taxon>
        <taxon>Multicrustacea</taxon>
        <taxon>Malacostraca</taxon>
        <taxon>Eumalacostraca</taxon>
        <taxon>Eucarida</taxon>
        <taxon>Decapoda</taxon>
        <taxon>Pleocyemata</taxon>
        <taxon>Brachyura</taxon>
        <taxon>Eubrachyura</taxon>
        <taxon>Portunoidea</taxon>
        <taxon>Portunidae</taxon>
        <taxon>Portuninae</taxon>
        <taxon>Portunus</taxon>
    </lineage>
</organism>
<gene>
    <name evidence="1" type="ORF">E2C01_045497</name>
</gene>